<name>A0A2R8A6R4_9RHOB</name>
<dbReference type="RefSeq" id="WP_108780692.1">
    <property type="nucleotide sequence ID" value="NZ_OMKW01000001.1"/>
</dbReference>
<dbReference type="Pfam" id="PF00072">
    <property type="entry name" value="Response_reg"/>
    <property type="match status" value="1"/>
</dbReference>
<evidence type="ECO:0000313" key="5">
    <source>
        <dbReference type="Proteomes" id="UP000244932"/>
    </source>
</evidence>
<dbReference type="AlphaFoldDB" id="A0A2R8A6R4"/>
<dbReference type="InterPro" id="IPR052016">
    <property type="entry name" value="Bact_Sigma-Reg"/>
</dbReference>
<dbReference type="GO" id="GO:0000160">
    <property type="term" value="P:phosphorelay signal transduction system"/>
    <property type="evidence" value="ECO:0007669"/>
    <property type="project" value="InterPro"/>
</dbReference>
<dbReference type="PANTHER" id="PTHR43156">
    <property type="entry name" value="STAGE II SPORULATION PROTEIN E-RELATED"/>
    <property type="match status" value="1"/>
</dbReference>
<feature type="domain" description="Response regulatory" evidence="3">
    <location>
        <begin position="9"/>
        <end position="128"/>
    </location>
</feature>
<keyword evidence="1" id="KW-0378">Hydrolase</keyword>
<organism evidence="4 5">
    <name type="scientific">Pontivivens insulae</name>
    <dbReference type="NCBI Taxonomy" id="1639689"/>
    <lineage>
        <taxon>Bacteria</taxon>
        <taxon>Pseudomonadati</taxon>
        <taxon>Pseudomonadota</taxon>
        <taxon>Alphaproteobacteria</taxon>
        <taxon>Rhodobacterales</taxon>
        <taxon>Paracoccaceae</taxon>
        <taxon>Pontivivens</taxon>
    </lineage>
</organism>
<accession>A0A2R8A6R4</accession>
<dbReference type="SUPFAM" id="SSF52172">
    <property type="entry name" value="CheY-like"/>
    <property type="match status" value="1"/>
</dbReference>
<dbReference type="Proteomes" id="UP000244932">
    <property type="component" value="Unassembled WGS sequence"/>
</dbReference>
<dbReference type="EMBL" id="OMKW01000001">
    <property type="protein sequence ID" value="SPF27933.1"/>
    <property type="molecule type" value="Genomic_DNA"/>
</dbReference>
<evidence type="ECO:0000256" key="1">
    <source>
        <dbReference type="ARBA" id="ARBA00022801"/>
    </source>
</evidence>
<dbReference type="Gene3D" id="3.40.50.2300">
    <property type="match status" value="1"/>
</dbReference>
<evidence type="ECO:0000259" key="3">
    <source>
        <dbReference type="PROSITE" id="PS50110"/>
    </source>
</evidence>
<keyword evidence="2" id="KW-0597">Phosphoprotein</keyword>
<dbReference type="PROSITE" id="PS50110">
    <property type="entry name" value="RESPONSE_REGULATORY"/>
    <property type="match status" value="1"/>
</dbReference>
<dbReference type="InterPro" id="IPR001932">
    <property type="entry name" value="PPM-type_phosphatase-like_dom"/>
</dbReference>
<reference evidence="4 5" key="1">
    <citation type="submission" date="2018-03" db="EMBL/GenBank/DDBJ databases">
        <authorList>
            <person name="Keele B.F."/>
        </authorList>
    </citation>
    <scope>NUCLEOTIDE SEQUENCE [LARGE SCALE GENOMIC DNA]</scope>
    <source>
        <strain evidence="4 5">CeCT 8812</strain>
    </source>
</reference>
<dbReference type="OrthoDB" id="9800897at2"/>
<dbReference type="SMART" id="SM00448">
    <property type="entry name" value="REC"/>
    <property type="match status" value="1"/>
</dbReference>
<dbReference type="InterPro" id="IPR011006">
    <property type="entry name" value="CheY-like_superfamily"/>
</dbReference>
<keyword evidence="5" id="KW-1185">Reference proteome</keyword>
<dbReference type="GO" id="GO:0016791">
    <property type="term" value="F:phosphatase activity"/>
    <property type="evidence" value="ECO:0007669"/>
    <property type="project" value="TreeGrafter"/>
</dbReference>
<dbReference type="SUPFAM" id="SSF81606">
    <property type="entry name" value="PP2C-like"/>
    <property type="match status" value="1"/>
</dbReference>
<gene>
    <name evidence="4" type="primary">rssB</name>
    <name evidence="4" type="ORF">POI8812_00228</name>
</gene>
<dbReference type="Pfam" id="PF07228">
    <property type="entry name" value="SpoIIE"/>
    <property type="match status" value="1"/>
</dbReference>
<dbReference type="InterPro" id="IPR036457">
    <property type="entry name" value="PPM-type-like_dom_sf"/>
</dbReference>
<dbReference type="SMART" id="SM00331">
    <property type="entry name" value="PP2C_SIG"/>
    <property type="match status" value="1"/>
</dbReference>
<evidence type="ECO:0000256" key="2">
    <source>
        <dbReference type="PROSITE-ProRule" id="PRU00169"/>
    </source>
</evidence>
<dbReference type="InterPro" id="IPR001789">
    <property type="entry name" value="Sig_transdc_resp-reg_receiver"/>
</dbReference>
<protein>
    <submittedName>
        <fullName evidence="4">Regulator of RpoS</fullName>
    </submittedName>
</protein>
<proteinExistence type="predicted"/>
<feature type="modified residue" description="4-aspartylphosphate" evidence="2">
    <location>
        <position position="58"/>
    </location>
</feature>
<dbReference type="Gene3D" id="3.60.40.10">
    <property type="entry name" value="PPM-type phosphatase domain"/>
    <property type="match status" value="1"/>
</dbReference>
<evidence type="ECO:0000313" key="4">
    <source>
        <dbReference type="EMBL" id="SPF27933.1"/>
    </source>
</evidence>
<dbReference type="PANTHER" id="PTHR43156:SF2">
    <property type="entry name" value="STAGE II SPORULATION PROTEIN E"/>
    <property type="match status" value="1"/>
</dbReference>
<sequence>MLDAAEALKIVVVEDDYFQRTYAVSLLRKLGHIALEAEDGATALEVLRESGAKIVICDLDMPGMDGHTLVRHVRDEWRGEDESYVHILMVTASSQTADREIALEAGVDDFMLKPLELPILSARIASVARMIRHERLLEQRKRGLEEANTRILRDLEAASRAQRRLLPDVGRDIGGLRFHSEFVPSQILSGDMFGFFELPNGMVAFYAIDVAGHGVRASLKSVALGHLLTAAYFNSYAFAEDGSPDPARLVERLNERFFEDGHEEYFTMFCGIFDGATGRVSVCNAGYQPPWIARVRDGVSLLDLGGFPVALLGSATFETEHLTLDPGDLLVLCSDGATEADDLAGQAFGEPRVQQVVETCKDRPKMIPAHLLDVLDRWRDGRALDDDLTILICERTQPT</sequence>
<dbReference type="CDD" id="cd17546">
    <property type="entry name" value="REC_hyHK_CKI1_RcsC-like"/>
    <property type="match status" value="1"/>
</dbReference>